<dbReference type="Pfam" id="PF07776">
    <property type="entry name" value="zf-AD"/>
    <property type="match status" value="1"/>
</dbReference>
<feature type="compositionally biased region" description="Basic residues" evidence="2">
    <location>
        <begin position="262"/>
        <end position="273"/>
    </location>
</feature>
<dbReference type="SUPFAM" id="SSF57716">
    <property type="entry name" value="Glucocorticoid receptor-like (DNA-binding domain)"/>
    <property type="match status" value="1"/>
</dbReference>
<keyword evidence="1" id="KW-0862">Zinc</keyword>
<evidence type="ECO:0000313" key="4">
    <source>
        <dbReference type="EnsemblMetazoa" id="AFUN002812-PA"/>
    </source>
</evidence>
<organism evidence="4">
    <name type="scientific">Anopheles funestus</name>
    <name type="common">African malaria mosquito</name>
    <dbReference type="NCBI Taxonomy" id="62324"/>
    <lineage>
        <taxon>Eukaryota</taxon>
        <taxon>Metazoa</taxon>
        <taxon>Ecdysozoa</taxon>
        <taxon>Arthropoda</taxon>
        <taxon>Hexapoda</taxon>
        <taxon>Insecta</taxon>
        <taxon>Pterygota</taxon>
        <taxon>Neoptera</taxon>
        <taxon>Endopterygota</taxon>
        <taxon>Diptera</taxon>
        <taxon>Nematocera</taxon>
        <taxon>Culicoidea</taxon>
        <taxon>Culicidae</taxon>
        <taxon>Anophelinae</taxon>
        <taxon>Anopheles</taxon>
    </lineage>
</organism>
<keyword evidence="1" id="KW-0863">Zinc-finger</keyword>
<protein>
    <recommendedName>
        <fullName evidence="3">ZAD domain-containing protein</fullName>
    </recommendedName>
</protein>
<feature type="binding site" evidence="1">
    <location>
        <position position="11"/>
    </location>
    <ligand>
        <name>Zn(2+)</name>
        <dbReference type="ChEBI" id="CHEBI:29105"/>
    </ligand>
</feature>
<feature type="binding site" evidence="1">
    <location>
        <position position="64"/>
    </location>
    <ligand>
        <name>Zn(2+)</name>
        <dbReference type="ChEBI" id="CHEBI:29105"/>
    </ligand>
</feature>
<dbReference type="AlphaFoldDB" id="A0A182R9F2"/>
<feature type="binding site" evidence="1">
    <location>
        <position position="8"/>
    </location>
    <ligand>
        <name>Zn(2+)</name>
        <dbReference type="ChEBI" id="CHEBI:29105"/>
    </ligand>
</feature>
<dbReference type="SMART" id="SM00868">
    <property type="entry name" value="zf-AD"/>
    <property type="match status" value="1"/>
</dbReference>
<dbReference type="STRING" id="62324.A0A182R9F2"/>
<evidence type="ECO:0000256" key="1">
    <source>
        <dbReference type="PROSITE-ProRule" id="PRU01263"/>
    </source>
</evidence>
<feature type="compositionally biased region" description="Basic residues" evidence="2">
    <location>
        <begin position="212"/>
        <end position="221"/>
    </location>
</feature>
<reference evidence="4" key="1">
    <citation type="submission" date="2020-05" db="UniProtKB">
        <authorList>
            <consortium name="EnsemblMetazoa"/>
        </authorList>
    </citation>
    <scope>IDENTIFICATION</scope>
    <source>
        <strain evidence="4">FUMOZ</strain>
    </source>
</reference>
<evidence type="ECO:0000256" key="2">
    <source>
        <dbReference type="SAM" id="MobiDB-lite"/>
    </source>
</evidence>
<dbReference type="VEuPathDB" id="VectorBase:AFUN2_009280"/>
<feature type="binding site" evidence="1">
    <location>
        <position position="61"/>
    </location>
    <ligand>
        <name>Zn(2+)</name>
        <dbReference type="ChEBI" id="CHEBI:29105"/>
    </ligand>
</feature>
<feature type="region of interest" description="Disordered" evidence="2">
    <location>
        <begin position="184"/>
        <end position="273"/>
    </location>
</feature>
<feature type="domain" description="ZAD" evidence="3">
    <location>
        <begin position="6"/>
        <end position="88"/>
    </location>
</feature>
<name>A0A182R9F2_ANOFN</name>
<feature type="compositionally biased region" description="Polar residues" evidence="2">
    <location>
        <begin position="241"/>
        <end position="259"/>
    </location>
</feature>
<dbReference type="GO" id="GO:0005634">
    <property type="term" value="C:nucleus"/>
    <property type="evidence" value="ECO:0007669"/>
    <property type="project" value="InterPro"/>
</dbReference>
<sequence>MVQSDYLCRVCMGKGVWNIFSINAINDELCTAASINYIRDKLQYVTELQLHEDDGLPLRICELCIIQLNVAYRFKQLAIESDCKLRQSLEARARTPALTNYPEVQAEPEIVMIKDETLDEITIEPTTITEERFASSSLSNNAIVPNEFPAEGMVYLHKDVIDPAEDEIYLKDIVKKEVITMPWPTTNEETTDTSALPSIPPEQCEQWQKPAKSSHKRKRSKTSLGELENELQNDKKEVQKETTSQQTYSHNGTNSSAESAKNRTKPTKAELRKKRLKKVLDSLRIDMVYNPMERYSLKELETAPNAETPSPKMIMKRRNSVCVSSFKPWI</sequence>
<dbReference type="PROSITE" id="PS51915">
    <property type="entry name" value="ZAD"/>
    <property type="match status" value="1"/>
</dbReference>
<dbReference type="GO" id="GO:0008270">
    <property type="term" value="F:zinc ion binding"/>
    <property type="evidence" value="ECO:0007669"/>
    <property type="project" value="UniProtKB-UniRule"/>
</dbReference>
<dbReference type="InterPro" id="IPR012934">
    <property type="entry name" value="Znf_AD"/>
</dbReference>
<dbReference type="EnsemblMetazoa" id="AFUN002812-RA">
    <property type="protein sequence ID" value="AFUN002812-PA"/>
    <property type="gene ID" value="AFUN002812"/>
</dbReference>
<feature type="compositionally biased region" description="Polar residues" evidence="2">
    <location>
        <begin position="184"/>
        <end position="196"/>
    </location>
</feature>
<dbReference type="VEuPathDB" id="VectorBase:AFUN002812"/>
<accession>A0A182R9F2</accession>
<proteinExistence type="predicted"/>
<keyword evidence="1" id="KW-0479">Metal-binding</keyword>
<evidence type="ECO:0000259" key="3">
    <source>
        <dbReference type="PROSITE" id="PS51915"/>
    </source>
</evidence>